<keyword evidence="1" id="KW-0732">Signal</keyword>
<evidence type="ECO:0000313" key="5">
    <source>
        <dbReference type="EMBL" id="KAK4208337.1"/>
    </source>
</evidence>
<dbReference type="InterPro" id="IPR050788">
    <property type="entry name" value="Yeast_SRP1/TIP1_CWP"/>
</dbReference>
<comment type="caution">
    <text evidence="5">The sequence shown here is derived from an EMBL/GenBank/DDBJ whole genome shotgun (WGS) entry which is preliminary data.</text>
</comment>
<accession>A0AAN6Y1B4</accession>
<dbReference type="SUPFAM" id="SSF88713">
    <property type="entry name" value="Glycoside hydrolase/deacetylase"/>
    <property type="match status" value="1"/>
</dbReference>
<protein>
    <submittedName>
        <fullName evidence="5">Non-anchored cell wall protein-1</fullName>
    </submittedName>
</protein>
<proteinExistence type="predicted"/>
<dbReference type="EMBL" id="MU858248">
    <property type="protein sequence ID" value="KAK4208337.1"/>
    <property type="molecule type" value="Genomic_DNA"/>
</dbReference>
<dbReference type="GO" id="GO:0005975">
    <property type="term" value="P:carbohydrate metabolic process"/>
    <property type="evidence" value="ECO:0007669"/>
    <property type="project" value="InterPro"/>
</dbReference>
<evidence type="ECO:0000259" key="4">
    <source>
        <dbReference type="Pfam" id="PF25117"/>
    </source>
</evidence>
<dbReference type="InterPro" id="IPR056827">
    <property type="entry name" value="CBM87_Agd3"/>
</dbReference>
<name>A0AAN6Y1B4_9PEZI</name>
<feature type="domain" description="Agd3 C-terminal" evidence="4">
    <location>
        <begin position="626"/>
        <end position="690"/>
    </location>
</feature>
<dbReference type="Proteomes" id="UP001301769">
    <property type="component" value="Unassembled WGS sequence"/>
</dbReference>
<dbReference type="InterPro" id="IPR011330">
    <property type="entry name" value="Glyco_hydro/deAcase_b/a-brl"/>
</dbReference>
<evidence type="ECO:0000256" key="1">
    <source>
        <dbReference type="SAM" id="SignalP"/>
    </source>
</evidence>
<dbReference type="InterPro" id="IPR056825">
    <property type="entry name" value="Agd3_C"/>
</dbReference>
<reference evidence="5" key="2">
    <citation type="submission" date="2023-05" db="EMBL/GenBank/DDBJ databases">
        <authorList>
            <consortium name="Lawrence Berkeley National Laboratory"/>
            <person name="Steindorff A."/>
            <person name="Hensen N."/>
            <person name="Bonometti L."/>
            <person name="Westerberg I."/>
            <person name="Brannstrom I.O."/>
            <person name="Guillou S."/>
            <person name="Cros-Aarteil S."/>
            <person name="Calhoun S."/>
            <person name="Haridas S."/>
            <person name="Kuo A."/>
            <person name="Mondo S."/>
            <person name="Pangilinan J."/>
            <person name="Riley R."/>
            <person name="Labutti K."/>
            <person name="Andreopoulos B."/>
            <person name="Lipzen A."/>
            <person name="Chen C."/>
            <person name="Yanf M."/>
            <person name="Daum C."/>
            <person name="Ng V."/>
            <person name="Clum A."/>
            <person name="Ohm R."/>
            <person name="Martin F."/>
            <person name="Silar P."/>
            <person name="Natvig D."/>
            <person name="Lalanne C."/>
            <person name="Gautier V."/>
            <person name="Ament-Velasquez S.L."/>
            <person name="Kruys A."/>
            <person name="Hutchinson M.I."/>
            <person name="Powell A.J."/>
            <person name="Barry K."/>
            <person name="Miller A.N."/>
            <person name="Grigoriev I.V."/>
            <person name="Debuchy R."/>
            <person name="Gladieux P."/>
            <person name="Thoren M.H."/>
            <person name="Johannesson H."/>
        </authorList>
    </citation>
    <scope>NUCLEOTIDE SEQUENCE</scope>
    <source>
        <strain evidence="5">PSN293</strain>
    </source>
</reference>
<evidence type="ECO:0000259" key="3">
    <source>
        <dbReference type="Pfam" id="PF25116"/>
    </source>
</evidence>
<feature type="chain" id="PRO_5042974312" evidence="1">
    <location>
        <begin position="21"/>
        <end position="692"/>
    </location>
</feature>
<feature type="signal peptide" evidence="1">
    <location>
        <begin position="1"/>
        <end position="20"/>
    </location>
</feature>
<dbReference type="AlphaFoldDB" id="A0AAN6Y1B4"/>
<organism evidence="5 6">
    <name type="scientific">Rhypophila decipiens</name>
    <dbReference type="NCBI Taxonomy" id="261697"/>
    <lineage>
        <taxon>Eukaryota</taxon>
        <taxon>Fungi</taxon>
        <taxon>Dikarya</taxon>
        <taxon>Ascomycota</taxon>
        <taxon>Pezizomycotina</taxon>
        <taxon>Sordariomycetes</taxon>
        <taxon>Sordariomycetidae</taxon>
        <taxon>Sordariales</taxon>
        <taxon>Naviculisporaceae</taxon>
        <taxon>Rhypophila</taxon>
    </lineage>
</organism>
<dbReference type="Pfam" id="PF25116">
    <property type="entry name" value="CBM87_Agd3"/>
    <property type="match status" value="1"/>
</dbReference>
<dbReference type="Pfam" id="PF25115">
    <property type="entry name" value="Agd3_CE"/>
    <property type="match status" value="1"/>
</dbReference>
<sequence>MFLPTLTWLLVALYASLTAAAISVSSTILVFARDAVSANSATSGLQGYGIPYQVVIVPQAGIALPALTASGSSGNYGGIIVLSEVAYEYPTGWASAITADQWQTIYSYQVAYGIRLVRLDAFPSTDLGVTTAIAGAGCCNAGVEQLVGINDTSAFPTVNIKTGRGVSTQGLWHFPAVVINSSIAQPIAVFGGDSSGTFTTPTTAAIINNFPGGRQQMVWFIGFATDWSQASNYLQHAYIHWMTRGLFVGNRKIYLGTQVDDMHLETELYLPVNTSFRIRTSDLEAHKTWQSEINTRLPPGSDYFLDIGHNGNGDIIAATANPGSEGVCVPDYAVYYDLPSPLPPLEFQKPLGTGTDLWPEEFEQYPWSYECAVLDDIVTWFSNNRDVFASVSHTFTHEVLNNATYHDASREIYFNIAWLQQMGLSSSPRFSPRGLIPPGITGVRNGDAIRAWLDNGIEYVVGDNTRPTLRNQVNSFWPLISTLEMNGYAGLTIVPRWATTMYYNCFSQQCTLQEWIATSGGSGDFSTLLDDARRVNTRYLLGLHHDPFMFHQANMRTGDVDVIYVGDQGGPLSLLQIWVETVTQEMSRLTNWPILTLKHDDIATAFLNRMTLDNCYPNLIYNYSEDGRFIVSVTLTTGTGNSCDVPIPVTVPGTASSDGLTNLDKVGSEPAIYWSTLSGSPVTLTLSSPVAV</sequence>
<dbReference type="PANTHER" id="PTHR31002:SF34">
    <property type="entry name" value="CELL WALL PROTEIN CWP1-RELATED"/>
    <property type="match status" value="1"/>
</dbReference>
<gene>
    <name evidence="5" type="ORF">QBC37DRAFT_432131</name>
</gene>
<dbReference type="InterPro" id="IPR056826">
    <property type="entry name" value="Agd3_CE"/>
</dbReference>
<dbReference type="Pfam" id="PF25117">
    <property type="entry name" value="Agd3_C"/>
    <property type="match status" value="1"/>
</dbReference>
<dbReference type="PANTHER" id="PTHR31002">
    <property type="entry name" value="SERIPAUPERIN"/>
    <property type="match status" value="1"/>
</dbReference>
<feature type="domain" description="Agd3 deacetylase" evidence="2">
    <location>
        <begin position="255"/>
        <end position="619"/>
    </location>
</feature>
<reference evidence="5" key="1">
    <citation type="journal article" date="2023" name="Mol. Phylogenet. Evol.">
        <title>Genome-scale phylogeny and comparative genomics of the fungal order Sordariales.</title>
        <authorList>
            <person name="Hensen N."/>
            <person name="Bonometti L."/>
            <person name="Westerberg I."/>
            <person name="Brannstrom I.O."/>
            <person name="Guillou S."/>
            <person name="Cros-Aarteil S."/>
            <person name="Calhoun S."/>
            <person name="Haridas S."/>
            <person name="Kuo A."/>
            <person name="Mondo S."/>
            <person name="Pangilinan J."/>
            <person name="Riley R."/>
            <person name="LaButti K."/>
            <person name="Andreopoulos B."/>
            <person name="Lipzen A."/>
            <person name="Chen C."/>
            <person name="Yan M."/>
            <person name="Daum C."/>
            <person name="Ng V."/>
            <person name="Clum A."/>
            <person name="Steindorff A."/>
            <person name="Ohm R.A."/>
            <person name="Martin F."/>
            <person name="Silar P."/>
            <person name="Natvig D.O."/>
            <person name="Lalanne C."/>
            <person name="Gautier V."/>
            <person name="Ament-Velasquez S.L."/>
            <person name="Kruys A."/>
            <person name="Hutchinson M.I."/>
            <person name="Powell A.J."/>
            <person name="Barry K."/>
            <person name="Miller A.N."/>
            <person name="Grigoriev I.V."/>
            <person name="Debuchy R."/>
            <person name="Gladieux P."/>
            <person name="Hiltunen Thoren M."/>
            <person name="Johannesson H."/>
        </authorList>
    </citation>
    <scope>NUCLEOTIDE SEQUENCE</scope>
    <source>
        <strain evidence="5">PSN293</strain>
    </source>
</reference>
<feature type="domain" description="Agd3 CBM87" evidence="3">
    <location>
        <begin position="24"/>
        <end position="241"/>
    </location>
</feature>
<evidence type="ECO:0000259" key="2">
    <source>
        <dbReference type="Pfam" id="PF25115"/>
    </source>
</evidence>
<evidence type="ECO:0000313" key="6">
    <source>
        <dbReference type="Proteomes" id="UP001301769"/>
    </source>
</evidence>
<keyword evidence="6" id="KW-1185">Reference proteome</keyword>